<dbReference type="InterPro" id="IPR045851">
    <property type="entry name" value="AMP-bd_C_sf"/>
</dbReference>
<dbReference type="CDD" id="cd05918">
    <property type="entry name" value="A_NRPS_SidN3_like"/>
    <property type="match status" value="3"/>
</dbReference>
<dbReference type="Pfam" id="PF00668">
    <property type="entry name" value="Condensation"/>
    <property type="match status" value="4"/>
</dbReference>
<protein>
    <submittedName>
        <fullName evidence="7">Nonribosomal peptide synthase, putative</fullName>
    </submittedName>
</protein>
<dbReference type="InterPro" id="IPR023213">
    <property type="entry name" value="CAT-like_dom_sf"/>
</dbReference>
<dbReference type="STRING" id="344612.A1CM78"/>
<dbReference type="eggNOG" id="KOG1176">
    <property type="taxonomic scope" value="Eukaryota"/>
</dbReference>
<evidence type="ECO:0000313" key="7">
    <source>
        <dbReference type="EMBL" id="EAW08665.1"/>
    </source>
</evidence>
<dbReference type="FunFam" id="3.30.559.30:FF:000003">
    <property type="entry name" value="Nonribosomal peptide synthase SidD"/>
    <property type="match status" value="1"/>
</dbReference>
<dbReference type="FunFam" id="3.40.50.12780:FF:000014">
    <property type="entry name" value="Nonribosomal peptide synthetase 1"/>
    <property type="match status" value="2"/>
</dbReference>
<dbReference type="CDD" id="cd19534">
    <property type="entry name" value="E_NRPS"/>
    <property type="match status" value="1"/>
</dbReference>
<dbReference type="PANTHER" id="PTHR45527">
    <property type="entry name" value="NONRIBOSOMAL PEPTIDE SYNTHETASE"/>
    <property type="match status" value="1"/>
</dbReference>
<dbReference type="Gene3D" id="3.40.50.12780">
    <property type="entry name" value="N-terminal domain of ligase-like"/>
    <property type="match status" value="3"/>
</dbReference>
<dbReference type="GO" id="GO:0005737">
    <property type="term" value="C:cytoplasm"/>
    <property type="evidence" value="ECO:0007669"/>
    <property type="project" value="TreeGrafter"/>
</dbReference>
<name>A1CM78_ASPCL</name>
<dbReference type="InterPro" id="IPR001242">
    <property type="entry name" value="Condensation_dom"/>
</dbReference>
<dbReference type="SUPFAM" id="SSF52777">
    <property type="entry name" value="CoA-dependent acyltransferases"/>
    <property type="match status" value="9"/>
</dbReference>
<dbReference type="PROSITE" id="PS50075">
    <property type="entry name" value="CARRIER"/>
    <property type="match status" value="3"/>
</dbReference>
<feature type="domain" description="Carrier" evidence="6">
    <location>
        <begin position="779"/>
        <end position="855"/>
    </location>
</feature>
<dbReference type="CDD" id="cd19545">
    <property type="entry name" value="FUM14_C_NRPS-like"/>
    <property type="match status" value="1"/>
</dbReference>
<dbReference type="Pfam" id="PF00550">
    <property type="entry name" value="PP-binding"/>
    <property type="match status" value="3"/>
</dbReference>
<dbReference type="NCBIfam" id="NF003417">
    <property type="entry name" value="PRK04813.1"/>
    <property type="match status" value="3"/>
</dbReference>
<feature type="domain" description="Carrier" evidence="6">
    <location>
        <begin position="3398"/>
        <end position="3474"/>
    </location>
</feature>
<keyword evidence="2" id="KW-0597">Phosphoprotein</keyword>
<dbReference type="eggNOG" id="KOG1178">
    <property type="taxonomic scope" value="Eukaryota"/>
</dbReference>
<sequence>MADDTEQLREGWTCLFPRRSDDTKDESHRKTRMIDPLSVETGLRFCHHRGIDFTYFLAAAWAVILQRYAEVSGIQMGLQELSDTDLEHSTRIGSKSEMSLLRASLEESTTVAGLLCPEAWKMTAASAASYSEFNTGIAICKADSDSATNPISVSTDALEVCSIVLVFIKSLDGSTPRMVLAYDTEILSETHSQHLSSCLAQAMASVAQSSELPLAQIPLIDRNQLSQIIQWQRFLENPAPAQSMYEIIYQNSILQPEHTALDAWDGSLTYHQLIEHASALELRLRGLGVKPGMIVATCFSKSVWAVVAMLAINKAGAAFMPLDPSHPSSRLRKIVSRSGCSIALTSRGGFELLKGIVPCIMVVSESNTRKLPDYFTDALPTAALKPDAPAYCLFTSGSTGEPKGCIVDHAAFASIADHGRAIGMSFASRVLQFASYSFGVSLIEIWCTLSAGGTVCVPAEEDRTSRLSGVMNDMQVNWSIMTPTVIDSLTPESVPLLGTVLVAGEPLKAPQIDLWASNVNLYQGYGLTEWAGLFSISPRIHSRSDLSSIGSPIGGRCWLVDHQFPDQLAGIGLVAELAIEGPSLAQGYINEPEKTAASFLESTPWMLDLPEKGHRKKAIYKTGDLVYYDHQGNLRYVGRKDRQVKIRGHRVELKEIEAHIGRNAVVEAIQPVDDTGPLTLVAFMPFQSPRLSSPGVNNSTEDVLFTIGDGAFKDSADAIKKRLEALLPDYMVPSMFIPVKKLPLTISGKIARQKLRSSASKLRRAELLELTGLRKGVDGPSTSQEKTLHELVVDLLNLKREEVGMEHDFITLGGDSVTAMRLVGKARQKGLHLTVQDVLRMPVLRDLARQATSKTTEKPRPVTQLQPFCLLEPSSRDTLVALATKACRVPQEQIEDIYPCTPLQEGMIVLGAQQKGKYIARFVYQLEETVDLARLHLAWDQTVAANSILRTRIIRVEGKAMHQVVMNEKIELAPVADGLDGYLETAQAEPTPMTLGDALIKAVLIHAKDESSCRFLVLTIHHAICDRWSVKQLMDQLKAAYNGATLSPNSFTGFIRYIQDLDLTAAETYWRSQFDNLDAEVFPALPARDYRPSATESSTLRINCRHAAPIGFTMSTVIRLAWAIVIAHYANTPDVVFGATVTGRAAPVDGAESLTAPTIATVPLRVKLDLHMSIAKAFEMVQKQTSEMIPFEQVGLQRIRKCSPEAEAACRFQSHLVVQPSWGASKHEVFTQLEEGAATLGGFAAYALVLLCNLTEDSAVDVVSEFDPGVLDATMIKRLMHHFEHVLQYLLVHPEQNIDQIPTVGNFDVEQLRQWNGTLPSTENVCVHEVIRQRHIERPDATAICAWDGSFTYEELDLWSTRLSTFLMNRGIKPEVFVPIIFEKSRWVIVAMLGVMKAGGAFMMLDPSQPEQRLKTICQQIHSPLIIAHAETGSLAATLHPEVVEIDQKFTNSLSCSQESVSKAEVSPDTALYAVFTSGSTGTPKGVIIEHRSYCSGAMAHIQACRITSQSRMLQFASYAFDTSNMEILSTLMAGGCVCVPSEYARKNELAREAARLQITHAILTPSLARPLLSSSEKFAETIIVVGEPMSHSDVSEWAKQCRLMNGYGPSECSVNATLQPNSGCGLHSDPRNIGFPTGAVCWVTNPEDHNILRPIGAVGELLIEGPIVGCGYLNDPDRTKAAFVDAPSWLEIIRDKPTATRLYRTGDLVKYASDGSLQYIGRNDTQVKLRGQRIELGEIENHIRRCFRGAIDVVVEKVQPSAANDRPCLVTFISMEAATQGSHTESLDKFAKPTDGFRAMVATGHTELLSAVPEYMVPDIFIPLSSMPRTVSGKADRRRLRTKAETFSFAELSTFRSSQQEKRAPVSEGELAMQGVWSQVLNRPLDEVGTDDTFYQLGGDSISAMQVVALARSRELYTSVEDILRFKTIANIVSHCKQPSKVSIQTSDALDVPFGLSPIQQLFFEKQGRVAHHFNQEFLLRMSRRIDVVQLKQALIAIVTRHPMLRAVFVQQSNGKWQQMLRAIDDAVCRYVVHTVSGRNELDTVVANTRGSLNIETGPLFAADLVNIAEDKSQYLFLVAHHLAIDLVSWRIIFADLQKVLEGEPLPTNRSVSFQAWCSLQEDYCMEHLGPLQAIPKSLPDNYPMDPKSFWGLSGKANVFGDTVAEKFTVDRQVSQQLLGEANQAFNTRPADIFNTVALYSFTEVFKDRPAPLVFCEGHGREPWDPSIDLSETVGWFTTLWPVIVDMQKGNDLPQLLRLVKDARSQTPRNGWAYFASRYLHPDGRKAFGTSHSAEIIFNYTGEYRQFELADSLFLPDDHSIQGALNAAPDVERLALFDITVSVSHGCLQFHFIYNRHMLHQDAIQDWIQACKRNLNVACEVLSCLHPRPTLSDLPLMPISHDQLDTFIDTILPSIGLTWENVEDFYPCSPVQQGMLVAQAKNADNYLVQVTWKIESTSGTPLNIVHLEHAWAQVVKRHAVLRTILVDGISDNSYLDQVVLKTTSPQTLFDKRSQPVWKKGDLLYRMTFLETENDACLCQLEINHAIIDAASLDIMKQDLCLAYEEKLPAGQPPLYSAFLEYLQQQPSGAAKEYWTAYLDGIQPCHFPNIDFAGGRKPPQLRHLSRRLPNGSEIHGFCKERNVTIWNIVCLAWTLVLRSYTHSDQVCFGSVKSSRDLPIDNVEQIVGPIINMLPFCMSLNTKETVEQALHKIQQGYLESLRYQTFPLFEINQVAQVAQQSLFNTAITVQRGQIHNDKNEDGVRIQTVEKAEVTEYDIVLSVDYTDAGLDVQLRYKTSIMSESQAASVLATFEQATSGIVLNSNVTIEQIDIFSDHDRALVWTRNSSIPDAVEACIHEIIEKKCFEQPDAPAVCAWDGDFTFQEVHRLSSELGSHLAAKGVGPEVIVPLCFEKSRWTVVAMLGVLKAGGAFILLDPSHPYARLRALCDSVGGKVIVSSQENVDLSRQLCSDVVTVGTSHASWSDVPTTDTVLQNARPNNAAYVIFTSGSTGKPKGVVIEHRAFCTGAAAQVQSLCLDKSTRFAQFSSFAFDICVLEHFTTLMAGGCICVLSESQRRDNLGENLKALGANHALLVPSVARLLKPEKDNALSTLILGGECMSQTDVSTWADRVRLLNIYGPAECSVISTVQDSFTLESDPRNIGYPCGCVCWIVDAKDVNKLVPNGAIGELLIEGPIVARGYLNDPGRTAEAFVPPPVWFEGQRPSTSFYRTGDLVRYNADGSINFIGRRDMQVKLRGQRIELEEVEAHVRRSFEGAVEVVAEVVVPAGEGTRNNPLLVAFVWFQPTSPGEKIHRAEEAEASSVFVTPSESFYTRVTEAEAKLRQTVPTFLVPSLFVPISQLPRTGSDKVDRRYLRQALAAMSQDDLARFRAPTAFGSKKAPSSEAEHRLQSIWAKVLGLSPDTIGLHDNLFHLGGDSIDAMKVAALSRAAGLAVSVASIFAQPTLEALAKDAAAEGTENAARLEPYSLVTTEARNHLTANLTAQIAIVVSDGIVSDVLPATEVQRFFIDRETLHYYNFALQGRLDPERLRTACDAMMARYSILRTLFSEHDGDLFQIVLHRLKAPFAHHHTEDEPLPFAQQLWARDRSKFDILNGPAAFFILVSQKSGDNHVFSIRISHAQWDGVSFSALVKDLAAAYNQSALPPTSDFASYQYHRAAQTGDASFSFWRQYLQGGVMASPFQLRDPLELPAGEEFRTMWHVETIPLPQLAPGITMATLVKAACAFYIASITSHKDIVIGQTVNARSMPIDNIDVILGPCLNFIPFRVSFQPEWTIRDLLESVRAQYAQTVQHEFLELKDIVQHATDWPADTEFGVIVQHQNIQLSHDLGLHGIEAKYSLFPQFEPRGEVFVFTEPYEDRVEVQVCANSRILSPERGRLMAKGISETIEHFSRSLGALVSDFRV</sequence>
<dbReference type="VEuPathDB" id="FungiDB:ACLA_095980"/>
<dbReference type="Gene3D" id="3.30.559.30">
    <property type="entry name" value="Nonribosomal peptide synthetase, condensation domain"/>
    <property type="match status" value="5"/>
</dbReference>
<evidence type="ECO:0000256" key="2">
    <source>
        <dbReference type="ARBA" id="ARBA00022553"/>
    </source>
</evidence>
<dbReference type="HOGENOM" id="CLU_000022_60_4_1"/>
<organism evidence="7 8">
    <name type="scientific">Aspergillus clavatus (strain ATCC 1007 / CBS 513.65 / DSM 816 / NCTC 3887 / NRRL 1 / QM 1276 / 107)</name>
    <dbReference type="NCBI Taxonomy" id="344612"/>
    <lineage>
        <taxon>Eukaryota</taxon>
        <taxon>Fungi</taxon>
        <taxon>Dikarya</taxon>
        <taxon>Ascomycota</taxon>
        <taxon>Pezizomycotina</taxon>
        <taxon>Eurotiomycetes</taxon>
        <taxon>Eurotiomycetidae</taxon>
        <taxon>Eurotiales</taxon>
        <taxon>Aspergillaceae</taxon>
        <taxon>Aspergillus</taxon>
        <taxon>Aspergillus subgen. Fumigati</taxon>
    </lineage>
</organism>
<dbReference type="InterPro" id="IPR042099">
    <property type="entry name" value="ANL_N_sf"/>
</dbReference>
<dbReference type="SMART" id="SM00823">
    <property type="entry name" value="PKS_PP"/>
    <property type="match status" value="2"/>
</dbReference>
<dbReference type="OrthoDB" id="416786at2759"/>
<evidence type="ECO:0000256" key="4">
    <source>
        <dbReference type="ARBA" id="ARBA00022737"/>
    </source>
</evidence>
<dbReference type="PROSITE" id="PS00012">
    <property type="entry name" value="PHOSPHOPANTETHEINE"/>
    <property type="match status" value="2"/>
</dbReference>
<dbReference type="FunFam" id="3.30.300.30:FF:000015">
    <property type="entry name" value="Nonribosomal peptide synthase SidD"/>
    <property type="match status" value="3"/>
</dbReference>
<evidence type="ECO:0000256" key="1">
    <source>
        <dbReference type="ARBA" id="ARBA00022450"/>
    </source>
</evidence>
<dbReference type="CDD" id="cd19542">
    <property type="entry name" value="CT_NRPS-like"/>
    <property type="match status" value="2"/>
</dbReference>
<evidence type="ECO:0000313" key="8">
    <source>
        <dbReference type="Proteomes" id="UP000006701"/>
    </source>
</evidence>
<dbReference type="Proteomes" id="UP000006701">
    <property type="component" value="Unassembled WGS sequence"/>
</dbReference>
<dbReference type="FunFam" id="1.10.1200.10:FF:000005">
    <property type="entry name" value="Nonribosomal peptide synthetase 1"/>
    <property type="match status" value="1"/>
</dbReference>
<dbReference type="Gene3D" id="3.30.300.30">
    <property type="match status" value="3"/>
</dbReference>
<dbReference type="GO" id="GO:0044550">
    <property type="term" value="P:secondary metabolite biosynthetic process"/>
    <property type="evidence" value="ECO:0007669"/>
    <property type="project" value="TreeGrafter"/>
</dbReference>
<dbReference type="FunFam" id="3.30.559.30:FF:000002">
    <property type="entry name" value="Nonribosomal peptide synthase Pes1"/>
    <property type="match status" value="1"/>
</dbReference>
<proteinExistence type="inferred from homology"/>
<dbReference type="InterPro" id="IPR006162">
    <property type="entry name" value="Ppantetheine_attach_site"/>
</dbReference>
<dbReference type="FunFam" id="3.30.559.10:FF:000016">
    <property type="entry name" value="Nonribosomal peptide synthase Pes1"/>
    <property type="match status" value="1"/>
</dbReference>
<dbReference type="InterPro" id="IPR036736">
    <property type="entry name" value="ACP-like_sf"/>
</dbReference>
<keyword evidence="8" id="KW-1185">Reference proteome</keyword>
<keyword evidence="3" id="KW-0436">Ligase</keyword>
<dbReference type="RefSeq" id="XP_001270091.1">
    <property type="nucleotide sequence ID" value="XM_001270090.1"/>
</dbReference>
<keyword evidence="4" id="KW-0677">Repeat</keyword>
<dbReference type="Gene3D" id="1.10.1200.10">
    <property type="entry name" value="ACP-like"/>
    <property type="match status" value="3"/>
</dbReference>
<evidence type="ECO:0000256" key="3">
    <source>
        <dbReference type="ARBA" id="ARBA00022598"/>
    </source>
</evidence>
<dbReference type="KEGG" id="act:ACLA_095980"/>
<dbReference type="EMBL" id="DS027058">
    <property type="protein sequence ID" value="EAW08665.1"/>
    <property type="molecule type" value="Genomic_DNA"/>
</dbReference>
<dbReference type="PROSITE" id="PS00455">
    <property type="entry name" value="AMP_BINDING"/>
    <property type="match status" value="1"/>
</dbReference>
<dbReference type="Gene3D" id="3.30.559.10">
    <property type="entry name" value="Chloramphenicol acetyltransferase-like domain"/>
    <property type="match status" value="4"/>
</dbReference>
<dbReference type="GO" id="GO:0031177">
    <property type="term" value="F:phosphopantetheine binding"/>
    <property type="evidence" value="ECO:0007669"/>
    <property type="project" value="InterPro"/>
</dbReference>
<feature type="domain" description="Carrier" evidence="6">
    <location>
        <begin position="1865"/>
        <end position="1941"/>
    </location>
</feature>
<dbReference type="GeneID" id="4702149"/>
<evidence type="ECO:0000256" key="5">
    <source>
        <dbReference type="ARBA" id="ARBA00029454"/>
    </source>
</evidence>
<dbReference type="InterPro" id="IPR010071">
    <property type="entry name" value="AA_adenyl_dom"/>
</dbReference>
<comment type="similarity">
    <text evidence="5">Belongs to the NRP synthetase family.</text>
</comment>
<reference evidence="7 8" key="1">
    <citation type="journal article" date="2008" name="PLoS Genet.">
        <title>Genomic islands in the pathogenic filamentous fungus Aspergillus fumigatus.</title>
        <authorList>
            <person name="Fedorova N.D."/>
            <person name="Khaldi N."/>
            <person name="Joardar V.S."/>
            <person name="Maiti R."/>
            <person name="Amedeo P."/>
            <person name="Anderson M.J."/>
            <person name="Crabtree J."/>
            <person name="Silva J.C."/>
            <person name="Badger J.H."/>
            <person name="Albarraq A."/>
            <person name="Angiuoli S."/>
            <person name="Bussey H."/>
            <person name="Bowyer P."/>
            <person name="Cotty P.J."/>
            <person name="Dyer P.S."/>
            <person name="Egan A."/>
            <person name="Galens K."/>
            <person name="Fraser-Liggett C.M."/>
            <person name="Haas B.J."/>
            <person name="Inman J.M."/>
            <person name="Kent R."/>
            <person name="Lemieux S."/>
            <person name="Malavazi I."/>
            <person name="Orvis J."/>
            <person name="Roemer T."/>
            <person name="Ronning C.M."/>
            <person name="Sundaram J.P."/>
            <person name="Sutton G."/>
            <person name="Turner G."/>
            <person name="Venter J.C."/>
            <person name="White O.R."/>
            <person name="Whitty B.R."/>
            <person name="Youngman P."/>
            <person name="Wolfe K.H."/>
            <person name="Goldman G.H."/>
            <person name="Wortman J.R."/>
            <person name="Jiang B."/>
            <person name="Denning D.W."/>
            <person name="Nierman W.C."/>
        </authorList>
    </citation>
    <scope>NUCLEOTIDE SEQUENCE [LARGE SCALE GENOMIC DNA]</scope>
    <source>
        <strain evidence="8">ATCC 1007 / CBS 513.65 / DSM 816 / NCTC 3887 / NRRL 1</strain>
    </source>
</reference>
<dbReference type="GO" id="GO:0016874">
    <property type="term" value="F:ligase activity"/>
    <property type="evidence" value="ECO:0007669"/>
    <property type="project" value="UniProtKB-KW"/>
</dbReference>
<dbReference type="SUPFAM" id="SSF56801">
    <property type="entry name" value="Acetyl-CoA synthetase-like"/>
    <property type="match status" value="3"/>
</dbReference>
<dbReference type="InterPro" id="IPR000873">
    <property type="entry name" value="AMP-dep_synth/lig_dom"/>
</dbReference>
<dbReference type="GO" id="GO:0043041">
    <property type="term" value="P:amino acid activation for nonribosomal peptide biosynthetic process"/>
    <property type="evidence" value="ECO:0007669"/>
    <property type="project" value="TreeGrafter"/>
</dbReference>
<keyword evidence="1" id="KW-0596">Phosphopantetheine</keyword>
<dbReference type="InterPro" id="IPR009081">
    <property type="entry name" value="PP-bd_ACP"/>
</dbReference>
<dbReference type="NCBIfam" id="TIGR01733">
    <property type="entry name" value="AA-adenyl-dom"/>
    <property type="match status" value="3"/>
</dbReference>
<dbReference type="PANTHER" id="PTHR45527:SF12">
    <property type="entry name" value="NONRIBOSOMAL PEPTIDE SYNTHETASE IVOA"/>
    <property type="match status" value="1"/>
</dbReference>
<dbReference type="SUPFAM" id="SSF47336">
    <property type="entry name" value="ACP-like"/>
    <property type="match status" value="3"/>
</dbReference>
<evidence type="ECO:0000259" key="6">
    <source>
        <dbReference type="PROSITE" id="PS50075"/>
    </source>
</evidence>
<accession>A1CM78</accession>
<gene>
    <name evidence="7" type="ORF">ACLA_095980</name>
</gene>
<dbReference type="OMA" id="GYHNRPA"/>
<dbReference type="InterPro" id="IPR020845">
    <property type="entry name" value="AMP-binding_CS"/>
</dbReference>
<dbReference type="InterPro" id="IPR020806">
    <property type="entry name" value="PKS_PP-bd"/>
</dbReference>
<dbReference type="Pfam" id="PF00501">
    <property type="entry name" value="AMP-binding"/>
    <property type="match status" value="3"/>
</dbReference>